<dbReference type="EMBL" id="CP023189">
    <property type="protein sequence ID" value="AXM99505.1"/>
    <property type="molecule type" value="Genomic_DNA"/>
</dbReference>
<dbReference type="InterPro" id="IPR042099">
    <property type="entry name" value="ANL_N_sf"/>
</dbReference>
<gene>
    <name evidence="5" type="ORF">CJF59_02145</name>
</gene>
<dbReference type="Pfam" id="PF16177">
    <property type="entry name" value="ACAS_N"/>
    <property type="match status" value="1"/>
</dbReference>
<proteinExistence type="inferred from homology"/>
<dbReference type="InterPro" id="IPR032387">
    <property type="entry name" value="ACAS_N"/>
</dbReference>
<evidence type="ECO:0000256" key="1">
    <source>
        <dbReference type="ARBA" id="ARBA00006432"/>
    </source>
</evidence>
<dbReference type="InterPro" id="IPR025110">
    <property type="entry name" value="AMP-bd_C"/>
</dbReference>
<reference evidence="5 6" key="1">
    <citation type="submission" date="2017-09" db="EMBL/GenBank/DDBJ databases">
        <authorList>
            <person name="Kim K.H."/>
            <person name="Chun B.H."/>
            <person name="Han G.S."/>
            <person name="Hyun S.G."/>
            <person name="Jeon C.O."/>
        </authorList>
    </citation>
    <scope>NUCLEOTIDE SEQUENCE [LARGE SCALE GENOMIC DNA]</scope>
    <source>
        <strain evidence="5 6">SH</strain>
    </source>
</reference>
<name>A0AAN1PFY8_9PROT</name>
<dbReference type="PANTHER" id="PTHR43347">
    <property type="entry name" value="ACYL-COA SYNTHETASE"/>
    <property type="match status" value="1"/>
</dbReference>
<dbReference type="SUPFAM" id="SSF56801">
    <property type="entry name" value="Acetyl-CoA synthetase-like"/>
    <property type="match status" value="1"/>
</dbReference>
<sequence length="597" mass="65548">MLPWTTYEAMYDAALNRPEQFWLAAAQRVTWKQPPVAACRTRADGWHDWFPDATLNTCHNAVDRHVENGRGGQAALIWHSCATRERQVVTYRELQGRVAGFAGGLRSLGVEKGDRVLIVMPTMIETAIAMLACARIGAVHVVVFAGYAGPELARRIDDVAPKVIITASCSFQGQTAIPSAPVLNEALDKATHRPQACVIVQRKACPASLLPVCDHDFHMLEQSAPAEPVILRSEDPLYILHTSGTTGHAKGIVRDNGGHAVALALSMDLIYGCKPGDTFFTTSDLGWVVGHSYGVYAPLISGCTSVIVEGGASASAIHTLSHEHEVKCLFTTPTQMRLMRQESRYLSGAILPALERIFVAGEYADPTLLDWARSYFRKPVVNHWWQTETGWSITAHFFGLPEREPVSLMNDIGRPAPGFRPTIVSSMPGERCGEIVLPLPLPPGCLAGVWRDREIHVPAAYLDETGRYYRTFDEGVIEDNRAVHMLGRSDDVIKVAGRRISGVQIEKIIATHPAVHACAVVAMPDGLRGQRPVAYVVPVSETTSSPSSEDIIAQVHQVFGRWIGLREVHLVRRLPTTISGKIRRKHLTARKSDEMVT</sequence>
<protein>
    <submittedName>
        <fullName evidence="5">Acetyl-CoA synthetase</fullName>
    </submittedName>
</protein>
<comment type="similarity">
    <text evidence="1">Belongs to the ATP-dependent AMP-binding enzyme family.</text>
</comment>
<dbReference type="RefSeq" id="WP_089179623.1">
    <property type="nucleotide sequence ID" value="NZ_CP023189.1"/>
</dbReference>
<dbReference type="InterPro" id="IPR000873">
    <property type="entry name" value="AMP-dep_synth/lig_dom"/>
</dbReference>
<organism evidence="5 6">
    <name type="scientific">Acetobacter pomorum</name>
    <dbReference type="NCBI Taxonomy" id="65959"/>
    <lineage>
        <taxon>Bacteria</taxon>
        <taxon>Pseudomonadati</taxon>
        <taxon>Pseudomonadota</taxon>
        <taxon>Alphaproteobacteria</taxon>
        <taxon>Acetobacterales</taxon>
        <taxon>Acetobacteraceae</taxon>
        <taxon>Acetobacter</taxon>
    </lineage>
</organism>
<dbReference type="Pfam" id="PF13193">
    <property type="entry name" value="AMP-binding_C"/>
    <property type="match status" value="1"/>
</dbReference>
<evidence type="ECO:0000313" key="5">
    <source>
        <dbReference type="EMBL" id="AXM99505.1"/>
    </source>
</evidence>
<feature type="domain" description="AMP-dependent synthetase/ligase" evidence="2">
    <location>
        <begin position="69"/>
        <end position="436"/>
    </location>
</feature>
<dbReference type="InterPro" id="IPR045851">
    <property type="entry name" value="AMP-bd_C_sf"/>
</dbReference>
<feature type="domain" description="Acetyl-coenzyme A synthetase N-terminal" evidence="4">
    <location>
        <begin position="7"/>
        <end position="61"/>
    </location>
</feature>
<reference evidence="5 6" key="2">
    <citation type="submission" date="2018-08" db="EMBL/GenBank/DDBJ databases">
        <title>Acetobacter oryzifermentans sp. nov., isolated from Korea traditional vinegar and reclassification of Acetobacter pasteurianus subsp. ascendens (Henneberg 1898) as Acetobacter ascendens comb. nov.</title>
        <authorList>
            <person name="Cho G.Y."/>
            <person name="Lee S.H."/>
        </authorList>
    </citation>
    <scope>NUCLEOTIDE SEQUENCE [LARGE SCALE GENOMIC DNA]</scope>
    <source>
        <strain evidence="5 6">SH</strain>
    </source>
</reference>
<dbReference type="Gene3D" id="3.30.300.30">
    <property type="match status" value="1"/>
</dbReference>
<dbReference type="InterPro" id="IPR020845">
    <property type="entry name" value="AMP-binding_CS"/>
</dbReference>
<evidence type="ECO:0000259" key="3">
    <source>
        <dbReference type="Pfam" id="PF13193"/>
    </source>
</evidence>
<dbReference type="Gene3D" id="3.40.50.12780">
    <property type="entry name" value="N-terminal domain of ligase-like"/>
    <property type="match status" value="1"/>
</dbReference>
<evidence type="ECO:0000259" key="4">
    <source>
        <dbReference type="Pfam" id="PF16177"/>
    </source>
</evidence>
<evidence type="ECO:0000259" key="2">
    <source>
        <dbReference type="Pfam" id="PF00501"/>
    </source>
</evidence>
<dbReference type="PANTHER" id="PTHR43347:SF3">
    <property type="entry name" value="ACYL-COA SYNTHETASE SHORT-CHAIN FAMILY MEMBER 3, MITOCHONDRIAL"/>
    <property type="match status" value="1"/>
</dbReference>
<evidence type="ECO:0000313" key="6">
    <source>
        <dbReference type="Proteomes" id="UP000256572"/>
    </source>
</evidence>
<dbReference type="Proteomes" id="UP000256572">
    <property type="component" value="Chromosome"/>
</dbReference>
<dbReference type="Pfam" id="PF00501">
    <property type="entry name" value="AMP-binding"/>
    <property type="match status" value="1"/>
</dbReference>
<dbReference type="PROSITE" id="PS00455">
    <property type="entry name" value="AMP_BINDING"/>
    <property type="match status" value="1"/>
</dbReference>
<dbReference type="GO" id="GO:0050218">
    <property type="term" value="F:propionate-CoA ligase activity"/>
    <property type="evidence" value="ECO:0007669"/>
    <property type="project" value="TreeGrafter"/>
</dbReference>
<feature type="domain" description="AMP-binding enzyme C-terminal" evidence="3">
    <location>
        <begin position="504"/>
        <end position="581"/>
    </location>
</feature>
<accession>A0AAN1PFY8</accession>
<dbReference type="AlphaFoldDB" id="A0AAN1PFY8"/>